<dbReference type="InterPro" id="IPR016024">
    <property type="entry name" value="ARM-type_fold"/>
</dbReference>
<dbReference type="GO" id="GO:0012505">
    <property type="term" value="C:endomembrane system"/>
    <property type="evidence" value="ECO:0007669"/>
    <property type="project" value="UniProtKB-SubCell"/>
</dbReference>
<keyword evidence="2" id="KW-0813">Transport</keyword>
<evidence type="ECO:0000259" key="5">
    <source>
        <dbReference type="Pfam" id="PF01602"/>
    </source>
</evidence>
<comment type="subcellular location">
    <subcellularLocation>
        <location evidence="1">Endomembrane system</location>
    </subcellularLocation>
</comment>
<evidence type="ECO:0000256" key="4">
    <source>
        <dbReference type="ARBA" id="ARBA00023136"/>
    </source>
</evidence>
<name>A0A5J4VBY3_9EUKA</name>
<feature type="domain" description="Clathrin/coatomer adaptor adaptin-like N-terminal" evidence="5">
    <location>
        <begin position="27"/>
        <end position="234"/>
    </location>
</feature>
<dbReference type="InterPro" id="IPR002553">
    <property type="entry name" value="Clathrin/coatomer_adapt-like_N"/>
</dbReference>
<dbReference type="PANTHER" id="PTHR22780">
    <property type="entry name" value="ADAPTIN, ALPHA/GAMMA/EPSILON"/>
    <property type="match status" value="1"/>
</dbReference>
<comment type="caution">
    <text evidence="6">The sequence shown here is derived from an EMBL/GenBank/DDBJ whole genome shotgun (WGS) entry which is preliminary data.</text>
</comment>
<evidence type="ECO:0000256" key="1">
    <source>
        <dbReference type="ARBA" id="ARBA00004308"/>
    </source>
</evidence>
<dbReference type="GO" id="GO:0030117">
    <property type="term" value="C:membrane coat"/>
    <property type="evidence" value="ECO:0007669"/>
    <property type="project" value="InterPro"/>
</dbReference>
<dbReference type="OrthoDB" id="28053at2759"/>
<dbReference type="AlphaFoldDB" id="A0A5J4VBY3"/>
<dbReference type="GO" id="GO:0016192">
    <property type="term" value="P:vesicle-mediated transport"/>
    <property type="evidence" value="ECO:0007669"/>
    <property type="project" value="InterPro"/>
</dbReference>
<keyword evidence="3" id="KW-0653">Protein transport</keyword>
<accession>A0A5J4VBY3</accession>
<dbReference type="Gene3D" id="1.25.10.10">
    <property type="entry name" value="Leucine-rich Repeat Variant"/>
    <property type="match status" value="1"/>
</dbReference>
<evidence type="ECO:0000313" key="7">
    <source>
        <dbReference type="Proteomes" id="UP000324800"/>
    </source>
</evidence>
<proteinExistence type="predicted"/>
<evidence type="ECO:0000256" key="3">
    <source>
        <dbReference type="ARBA" id="ARBA00022927"/>
    </source>
</evidence>
<evidence type="ECO:0000313" key="6">
    <source>
        <dbReference type="EMBL" id="KAA6379942.1"/>
    </source>
</evidence>
<gene>
    <name evidence="6" type="ORF">EZS28_024530</name>
</gene>
<keyword evidence="4" id="KW-0472">Membrane</keyword>
<dbReference type="EMBL" id="SNRW01008183">
    <property type="protein sequence ID" value="KAA6379942.1"/>
    <property type="molecule type" value="Genomic_DNA"/>
</dbReference>
<dbReference type="GO" id="GO:0006886">
    <property type="term" value="P:intracellular protein transport"/>
    <property type="evidence" value="ECO:0007669"/>
    <property type="project" value="InterPro"/>
</dbReference>
<dbReference type="Pfam" id="PF01602">
    <property type="entry name" value="Adaptin_N"/>
    <property type="match status" value="1"/>
</dbReference>
<feature type="non-terminal residue" evidence="6">
    <location>
        <position position="255"/>
    </location>
</feature>
<dbReference type="SUPFAM" id="SSF48371">
    <property type="entry name" value="ARM repeat"/>
    <property type="match status" value="1"/>
</dbReference>
<dbReference type="InterPro" id="IPR050840">
    <property type="entry name" value="Adaptor_Complx_Large_Subunit"/>
</dbReference>
<dbReference type="Proteomes" id="UP000324800">
    <property type="component" value="Unassembled WGS sequence"/>
</dbReference>
<protein>
    <submittedName>
        <fullName evidence="6">Putative AP-2 complex subunit alpha</fullName>
    </submittedName>
</protein>
<evidence type="ECO:0000256" key="2">
    <source>
        <dbReference type="ARBA" id="ARBA00022448"/>
    </source>
</evidence>
<dbReference type="InterPro" id="IPR011989">
    <property type="entry name" value="ARM-like"/>
</dbReference>
<sequence length="255" mass="28451">MHGTEFRGLVHFISDIRFCSTREEEINRVEKELAHIREEFINPKKLDVYARKKFILKLMYISILGYSVDFGHIEAMELLHSTKFEDKQVGYTVLGAFVNERSELLRLMSQQLLSDLTSKHETHNTLALCFIANSGNAETGETLGNNVSKILMQQNARPYVIKKAALCLLHLFRKNADVVGPPANFVEKAKTLLQHTDAGVLTAVLSLIQGLAAAAAKEYEILIPLICKLLNKVVIQKAVTVSSASSKQSTNQPTI</sequence>
<organism evidence="6 7">
    <name type="scientific">Streblomastix strix</name>
    <dbReference type="NCBI Taxonomy" id="222440"/>
    <lineage>
        <taxon>Eukaryota</taxon>
        <taxon>Metamonada</taxon>
        <taxon>Preaxostyla</taxon>
        <taxon>Oxymonadida</taxon>
        <taxon>Streblomastigidae</taxon>
        <taxon>Streblomastix</taxon>
    </lineage>
</organism>
<reference evidence="6 7" key="1">
    <citation type="submission" date="2019-03" db="EMBL/GenBank/DDBJ databases">
        <title>Single cell metagenomics reveals metabolic interactions within the superorganism composed of flagellate Streblomastix strix and complex community of Bacteroidetes bacteria on its surface.</title>
        <authorList>
            <person name="Treitli S.C."/>
            <person name="Kolisko M."/>
            <person name="Husnik F."/>
            <person name="Keeling P."/>
            <person name="Hampl V."/>
        </authorList>
    </citation>
    <scope>NUCLEOTIDE SEQUENCE [LARGE SCALE GENOMIC DNA]</scope>
    <source>
        <strain evidence="6">ST1C</strain>
    </source>
</reference>